<feature type="region of interest" description="Disordered" evidence="1">
    <location>
        <begin position="126"/>
        <end position="160"/>
    </location>
</feature>
<dbReference type="EMBL" id="CAFBON010000036">
    <property type="protein sequence ID" value="CAB4980483.1"/>
    <property type="molecule type" value="Genomic_DNA"/>
</dbReference>
<sequence>MAETPPGIADLLNLLGSANPLGPLTKNLDSMKKGVESLSAAVQSFTRTMEALEAATTRITALLDDVEAPVRSLAGQIGAMPPDSLPRAVENLNLLSTNLSQLVAPLTGVAGLAGSFLGGLRSSAAPAAPAAPPVATVAPASAAPTVRSRRKAATRAPKGA</sequence>
<organism evidence="3">
    <name type="scientific">freshwater metagenome</name>
    <dbReference type="NCBI Taxonomy" id="449393"/>
    <lineage>
        <taxon>unclassified sequences</taxon>
        <taxon>metagenomes</taxon>
        <taxon>ecological metagenomes</taxon>
    </lineage>
</organism>
<dbReference type="AlphaFoldDB" id="A0A6J7MPW2"/>
<evidence type="ECO:0000313" key="3">
    <source>
        <dbReference type="EMBL" id="CAB4980483.1"/>
    </source>
</evidence>
<reference evidence="3" key="1">
    <citation type="submission" date="2020-05" db="EMBL/GenBank/DDBJ databases">
        <authorList>
            <person name="Chiriac C."/>
            <person name="Salcher M."/>
            <person name="Ghai R."/>
            <person name="Kavagutti S V."/>
        </authorList>
    </citation>
    <scope>NUCLEOTIDE SEQUENCE</scope>
</reference>
<feature type="compositionally biased region" description="Low complexity" evidence="1">
    <location>
        <begin position="126"/>
        <end position="146"/>
    </location>
</feature>
<name>A0A6J7MPW2_9ZZZZ</name>
<evidence type="ECO:0000313" key="2">
    <source>
        <dbReference type="EMBL" id="CAB4810322.1"/>
    </source>
</evidence>
<gene>
    <name evidence="2" type="ORF">UFOPK3001_01503</name>
    <name evidence="3" type="ORF">UFOPK3954_00510</name>
</gene>
<protein>
    <submittedName>
        <fullName evidence="3">Unannotated protein</fullName>
    </submittedName>
</protein>
<dbReference type="EMBL" id="CAFAAJ010000097">
    <property type="protein sequence ID" value="CAB4810322.1"/>
    <property type="molecule type" value="Genomic_DNA"/>
</dbReference>
<proteinExistence type="predicted"/>
<evidence type="ECO:0000256" key="1">
    <source>
        <dbReference type="SAM" id="MobiDB-lite"/>
    </source>
</evidence>
<accession>A0A6J7MPW2</accession>